<evidence type="ECO:0000256" key="1">
    <source>
        <dbReference type="ARBA" id="ARBA00002319"/>
    </source>
</evidence>
<evidence type="ECO:0000256" key="9">
    <source>
        <dbReference type="ARBA" id="ARBA00023277"/>
    </source>
</evidence>
<feature type="domain" description="Carbohydrate kinase PfkB" evidence="12">
    <location>
        <begin position="9"/>
        <end position="300"/>
    </location>
</feature>
<dbReference type="GO" id="GO:0033785">
    <property type="term" value="F:heptose 7-phosphate kinase activity"/>
    <property type="evidence" value="ECO:0007669"/>
    <property type="project" value="UniProtKB-UniRule"/>
</dbReference>
<dbReference type="RefSeq" id="WP_015004985.1">
    <property type="nucleotide sequence ID" value="NZ_FQZJ01000003.1"/>
</dbReference>
<keyword evidence="5 11" id="KW-0547">Nucleotide-binding</keyword>
<protein>
    <recommendedName>
        <fullName evidence="11">Bifunctional protein HldE</fullName>
    </recommendedName>
    <domain>
        <recommendedName>
            <fullName evidence="11">D-beta-D-heptose 7-phosphate kinase</fullName>
            <ecNumber evidence="11">2.7.1.167</ecNumber>
        </recommendedName>
        <alternativeName>
            <fullName evidence="11">D-beta-D-heptose 7-phosphotransferase</fullName>
        </alternativeName>
        <alternativeName>
            <fullName evidence="11">D-glycero-beta-D-manno-heptose-7-phosphate kinase</fullName>
        </alternativeName>
    </domain>
    <domain>
        <recommendedName>
            <fullName evidence="11">D-beta-D-heptose 1-phosphate adenylyltransferase</fullName>
            <ecNumber evidence="11">2.7.7.70</ecNumber>
        </recommendedName>
        <alternativeName>
            <fullName evidence="11">D-glycero-beta-D-manno-heptose 1-phosphate adenylyltransferase</fullName>
        </alternativeName>
    </domain>
</protein>
<evidence type="ECO:0000259" key="12">
    <source>
        <dbReference type="Pfam" id="PF00294"/>
    </source>
</evidence>
<evidence type="ECO:0000313" key="15">
    <source>
        <dbReference type="Proteomes" id="UP000015462"/>
    </source>
</evidence>
<keyword evidence="7 11" id="KW-0067">ATP-binding</keyword>
<reference evidence="14 15" key="1">
    <citation type="journal article" date="2013" name="Genome Announc.">
        <title>Genome Sequence of the Pyrene- and Fluoranthene-Degrading Bacterium Cycloclasticus sp. Strain PY97M.</title>
        <authorList>
            <person name="Cui Z."/>
            <person name="Xu G."/>
            <person name="Li Q."/>
            <person name="Gao W."/>
            <person name="Zheng L."/>
        </authorList>
    </citation>
    <scope>NUCLEOTIDE SEQUENCE [LARGE SCALE GENOMIC DNA]</scope>
    <source>
        <strain evidence="14 15">PY97M</strain>
    </source>
</reference>
<evidence type="ECO:0000256" key="4">
    <source>
        <dbReference type="ARBA" id="ARBA00022695"/>
    </source>
</evidence>
<dbReference type="HAMAP" id="MF_01603">
    <property type="entry name" value="HldE"/>
    <property type="match status" value="1"/>
</dbReference>
<comment type="subunit">
    <text evidence="11">Homodimer.</text>
</comment>
<dbReference type="InterPro" id="IPR023030">
    <property type="entry name" value="Bifunc_HldE"/>
</dbReference>
<proteinExistence type="inferred from homology"/>
<comment type="pathway">
    <text evidence="11">Nucleotide-sugar biosynthesis; ADP-L-glycero-beta-D-manno-heptose biosynthesis; ADP-L-glycero-beta-D-manno-heptose from D-glycero-beta-D-manno-heptose 7-phosphate: step 3/4.</text>
</comment>
<keyword evidence="6 11" id="KW-0418">Kinase</keyword>
<comment type="catalytic activity">
    <reaction evidence="11">
        <text>D-glycero-beta-D-manno-heptose 7-phosphate + ATP = D-glycero-beta-D-manno-heptose 1,7-bisphosphate + ADP + H(+)</text>
        <dbReference type="Rhea" id="RHEA:27473"/>
        <dbReference type="ChEBI" id="CHEBI:15378"/>
        <dbReference type="ChEBI" id="CHEBI:30616"/>
        <dbReference type="ChEBI" id="CHEBI:60204"/>
        <dbReference type="ChEBI" id="CHEBI:60208"/>
        <dbReference type="ChEBI" id="CHEBI:456216"/>
        <dbReference type="EC" id="2.7.1.167"/>
    </reaction>
</comment>
<dbReference type="FunFam" id="3.40.1190.20:FF:000002">
    <property type="entry name" value="Bifunctional protein HldE"/>
    <property type="match status" value="1"/>
</dbReference>
<comment type="function">
    <text evidence="2 11">Catalyzes the ADP transfer from ATP to D-glycero-beta-D-manno-heptose 1-phosphate, yielding ADP-D-glycero-beta-D-manno-heptose.</text>
</comment>
<dbReference type="Gene3D" id="3.40.1190.20">
    <property type="match status" value="1"/>
</dbReference>
<dbReference type="GO" id="GO:0016773">
    <property type="term" value="F:phosphotransferase activity, alcohol group as acceptor"/>
    <property type="evidence" value="ECO:0007669"/>
    <property type="project" value="InterPro"/>
</dbReference>
<dbReference type="GO" id="GO:0005829">
    <property type="term" value="C:cytosol"/>
    <property type="evidence" value="ECO:0007669"/>
    <property type="project" value="TreeGrafter"/>
</dbReference>
<dbReference type="InterPro" id="IPR011611">
    <property type="entry name" value="PfkB_dom"/>
</dbReference>
<evidence type="ECO:0000256" key="7">
    <source>
        <dbReference type="ARBA" id="ARBA00022840"/>
    </source>
</evidence>
<keyword evidence="9 11" id="KW-0119">Carbohydrate metabolism</keyword>
<feature type="region of interest" description="Ribokinase" evidence="11">
    <location>
        <begin position="1"/>
        <end position="316"/>
    </location>
</feature>
<feature type="binding site" evidence="11">
    <location>
        <begin position="193"/>
        <end position="196"/>
    </location>
    <ligand>
        <name>ATP</name>
        <dbReference type="ChEBI" id="CHEBI:30616"/>
    </ligand>
</feature>
<name>A0AB33Z218_9GAMM</name>
<accession>A0AB33Z218</accession>
<dbReference type="InterPro" id="IPR029056">
    <property type="entry name" value="Ribokinase-like"/>
</dbReference>
<keyword evidence="3 11" id="KW-0808">Transferase</keyword>
<evidence type="ECO:0000256" key="8">
    <source>
        <dbReference type="ARBA" id="ARBA00023268"/>
    </source>
</evidence>
<dbReference type="InterPro" id="IPR014729">
    <property type="entry name" value="Rossmann-like_a/b/a_fold"/>
</dbReference>
<dbReference type="SUPFAM" id="SSF53613">
    <property type="entry name" value="Ribokinase-like"/>
    <property type="match status" value="1"/>
</dbReference>
<evidence type="ECO:0000313" key="14">
    <source>
        <dbReference type="EMBL" id="EPD13246.1"/>
    </source>
</evidence>
<dbReference type="Pfam" id="PF01467">
    <property type="entry name" value="CTP_transf_like"/>
    <property type="match status" value="1"/>
</dbReference>
<keyword evidence="4 11" id="KW-0548">Nucleotidyltransferase</keyword>
<evidence type="ECO:0000256" key="2">
    <source>
        <dbReference type="ARBA" id="ARBA00003753"/>
    </source>
</evidence>
<feature type="domain" description="Cytidyltransferase-like" evidence="13">
    <location>
        <begin position="342"/>
        <end position="433"/>
    </location>
</feature>
<evidence type="ECO:0000256" key="6">
    <source>
        <dbReference type="ARBA" id="ARBA00022777"/>
    </source>
</evidence>
<dbReference type="CDD" id="cd01172">
    <property type="entry name" value="RfaE_like"/>
    <property type="match status" value="1"/>
</dbReference>
<organism evidence="14 15">
    <name type="scientific">Cycloclasticus pugetii</name>
    <dbReference type="NCBI Taxonomy" id="34068"/>
    <lineage>
        <taxon>Bacteria</taxon>
        <taxon>Pseudomonadati</taxon>
        <taxon>Pseudomonadota</taxon>
        <taxon>Gammaproteobacteria</taxon>
        <taxon>Thiotrichales</taxon>
        <taxon>Piscirickettsiaceae</taxon>
        <taxon>Cycloclasticus</taxon>
    </lineage>
</organism>
<dbReference type="NCBIfam" id="TIGR00125">
    <property type="entry name" value="cyt_tran_rel"/>
    <property type="match status" value="1"/>
</dbReference>
<gene>
    <name evidence="11" type="primary">hldE</name>
    <name evidence="14" type="ORF">L196_06375</name>
</gene>
<dbReference type="NCBIfam" id="NF008454">
    <property type="entry name" value="PRK11316.1"/>
    <property type="match status" value="1"/>
</dbReference>
<comment type="function">
    <text evidence="1 11">Catalyzes the phosphorylation of D-glycero-D-manno-heptose 7-phosphate at the C-1 position to selectively form D-glycero-beta-D-manno-heptose-1,7-bisphosphate.</text>
</comment>
<comment type="pathway">
    <text evidence="11">Nucleotide-sugar biosynthesis; ADP-L-glycero-beta-D-manno-heptose biosynthesis; ADP-L-glycero-beta-D-manno-heptose from D-glycero-beta-D-manno-heptose 7-phosphate: step 1/4.</text>
</comment>
<dbReference type="NCBIfam" id="TIGR02199">
    <property type="entry name" value="rfaE_dom_II"/>
    <property type="match status" value="1"/>
</dbReference>
<dbReference type="Gene3D" id="3.40.50.620">
    <property type="entry name" value="HUPs"/>
    <property type="match status" value="1"/>
</dbReference>
<dbReference type="SUPFAM" id="SSF52374">
    <property type="entry name" value="Nucleotidylyl transferase"/>
    <property type="match status" value="1"/>
</dbReference>
<dbReference type="NCBIfam" id="TIGR02198">
    <property type="entry name" value="rfaE_dom_I"/>
    <property type="match status" value="1"/>
</dbReference>
<dbReference type="EC" id="2.7.7.70" evidence="11"/>
<sequence length="477" mass="51230">MKLPDFSQASVLVVGDLMLDRNWQGDTSRISPEAPVPVVHVKNVEDRPGGAGNVALNIAGLDAAVSVLGYTGDDDAARSLKSQLEEAKVVCQFMTLANQPTITKLRILSRHQQLIRLDFEDSFHDLPAEALLEHYTAVLASHDVVILSDYGKGTLASVTQLIAAAKAAGKKVLIDPKGTDFSKYRGATLITPNWSEFQAVVGECESDEDVVIRGAALLNELELEALLVTRGDKGMTLLQPQQPPIHLPTQAQEVFDVTGAGDTVISTLAACLAAGSSFSEATVLANQAAGLVVAKLGTASITQQELQATLHTLEDMPRGYVSADELSEAISTARLNGEKIVLTNGCFDILHPGHVRYLQQAKALGDRLIILVNDDASVSRLKGPERPINNLATRAEMLSALACVDWVCAFSEDSPREHICRILPDVLVKGGDYQRIEDIEGHDCVAKAGGSTYVLDYVDGCSTTNLIKNIRDTSDKR</sequence>
<dbReference type="PANTHER" id="PTHR46969:SF1">
    <property type="entry name" value="BIFUNCTIONAL PROTEIN HLDE"/>
    <property type="match status" value="1"/>
</dbReference>
<dbReference type="Pfam" id="PF00294">
    <property type="entry name" value="PfkB"/>
    <property type="match status" value="1"/>
</dbReference>
<evidence type="ECO:0000256" key="11">
    <source>
        <dbReference type="HAMAP-Rule" id="MF_01603"/>
    </source>
</evidence>
<evidence type="ECO:0000256" key="5">
    <source>
        <dbReference type="ARBA" id="ARBA00022741"/>
    </source>
</evidence>
<comment type="similarity">
    <text evidence="11">In the N-terminal section; belongs to the carbohydrate kinase PfkB family.</text>
</comment>
<dbReference type="EC" id="2.7.1.167" evidence="11"/>
<feature type="region of interest" description="Cytidylyltransferase" evidence="11">
    <location>
        <begin position="342"/>
        <end position="477"/>
    </location>
</feature>
<dbReference type="AlphaFoldDB" id="A0AB33Z218"/>
<dbReference type="PANTHER" id="PTHR46969">
    <property type="entry name" value="BIFUNCTIONAL PROTEIN HLDE"/>
    <property type="match status" value="1"/>
</dbReference>
<dbReference type="InterPro" id="IPR011914">
    <property type="entry name" value="RfaE_dom_II"/>
</dbReference>
<dbReference type="GO" id="GO:0005524">
    <property type="term" value="F:ATP binding"/>
    <property type="evidence" value="ECO:0007669"/>
    <property type="project" value="UniProtKB-UniRule"/>
</dbReference>
<evidence type="ECO:0000256" key="3">
    <source>
        <dbReference type="ARBA" id="ARBA00022679"/>
    </source>
</evidence>
<evidence type="ECO:0000256" key="10">
    <source>
        <dbReference type="ARBA" id="ARBA00047428"/>
    </source>
</evidence>
<comment type="similarity">
    <text evidence="11">In the C-terminal section; belongs to the cytidylyltransferase family.</text>
</comment>
<keyword evidence="15" id="KW-1185">Reference proteome</keyword>
<keyword evidence="8 11" id="KW-0511">Multifunctional enzyme</keyword>
<dbReference type="InterPro" id="IPR011913">
    <property type="entry name" value="RfaE_dom_I"/>
</dbReference>
<comment type="catalytic activity">
    <reaction evidence="10 11">
        <text>D-glycero-beta-D-manno-heptose 1-phosphate + ATP + H(+) = ADP-D-glycero-beta-D-manno-heptose + diphosphate</text>
        <dbReference type="Rhea" id="RHEA:27465"/>
        <dbReference type="ChEBI" id="CHEBI:15378"/>
        <dbReference type="ChEBI" id="CHEBI:30616"/>
        <dbReference type="ChEBI" id="CHEBI:33019"/>
        <dbReference type="ChEBI" id="CHEBI:59967"/>
        <dbReference type="ChEBI" id="CHEBI:61593"/>
        <dbReference type="EC" id="2.7.7.70"/>
    </reaction>
</comment>
<dbReference type="InterPro" id="IPR004821">
    <property type="entry name" value="Cyt_trans-like"/>
</dbReference>
<comment type="caution">
    <text evidence="14">The sequence shown here is derived from an EMBL/GenBank/DDBJ whole genome shotgun (WGS) entry which is preliminary data.</text>
</comment>
<dbReference type="EMBL" id="ASHL01000004">
    <property type="protein sequence ID" value="EPD13246.1"/>
    <property type="molecule type" value="Genomic_DNA"/>
</dbReference>
<feature type="active site" evidence="11">
    <location>
        <position position="262"/>
    </location>
</feature>
<dbReference type="Proteomes" id="UP000015462">
    <property type="component" value="Unassembled WGS sequence"/>
</dbReference>
<evidence type="ECO:0000259" key="13">
    <source>
        <dbReference type="Pfam" id="PF01467"/>
    </source>
</evidence>
<dbReference type="GO" id="GO:0033786">
    <property type="term" value="F:heptose-1-phosphate adenylyltransferase activity"/>
    <property type="evidence" value="ECO:0007669"/>
    <property type="project" value="UniProtKB-UniRule"/>
</dbReference>